<dbReference type="AlphaFoldDB" id="A0A411HFQ2"/>
<evidence type="ECO:0000313" key="1">
    <source>
        <dbReference type="EMBL" id="QBB69318.1"/>
    </source>
</evidence>
<gene>
    <name evidence="1" type="ORF">ELE36_02410</name>
</gene>
<evidence type="ECO:0000313" key="2">
    <source>
        <dbReference type="Proteomes" id="UP000291562"/>
    </source>
</evidence>
<accession>A0A411HFQ2</accession>
<name>A0A411HFQ2_9GAMM</name>
<organism evidence="1 2">
    <name type="scientific">Pseudolysobacter antarcticus</name>
    <dbReference type="NCBI Taxonomy" id="2511995"/>
    <lineage>
        <taxon>Bacteria</taxon>
        <taxon>Pseudomonadati</taxon>
        <taxon>Pseudomonadota</taxon>
        <taxon>Gammaproteobacteria</taxon>
        <taxon>Lysobacterales</taxon>
        <taxon>Rhodanobacteraceae</taxon>
        <taxon>Pseudolysobacter</taxon>
    </lineage>
</organism>
<reference evidence="1 2" key="1">
    <citation type="submission" date="2019-01" db="EMBL/GenBank/DDBJ databases">
        <title>Pseudolysobacter antarctica gen. nov., sp. nov., isolated from Fildes Peninsula, Antarctica.</title>
        <authorList>
            <person name="Wei Z."/>
            <person name="Peng F."/>
        </authorList>
    </citation>
    <scope>NUCLEOTIDE SEQUENCE [LARGE SCALE GENOMIC DNA]</scope>
    <source>
        <strain evidence="1 2">AQ6-296</strain>
    </source>
</reference>
<keyword evidence="2" id="KW-1185">Reference proteome</keyword>
<proteinExistence type="predicted"/>
<dbReference type="KEGG" id="xbc:ELE36_02410"/>
<dbReference type="RefSeq" id="WP_129831574.1">
    <property type="nucleotide sequence ID" value="NZ_CP035704.1"/>
</dbReference>
<sequence>MQKPRDVVRKYGEIEIVSARFAAERAMSDDILNHRYCASAYFDFHRASDARCGQLQIRLAINPFGYKQLFMIDANIESTPQ</sequence>
<protein>
    <submittedName>
        <fullName evidence="1">Uncharacterized protein</fullName>
    </submittedName>
</protein>
<dbReference type="EMBL" id="CP035704">
    <property type="protein sequence ID" value="QBB69318.1"/>
    <property type="molecule type" value="Genomic_DNA"/>
</dbReference>
<dbReference type="Proteomes" id="UP000291562">
    <property type="component" value="Chromosome"/>
</dbReference>